<gene>
    <name evidence="1" type="ORF">TELCIR_05039</name>
</gene>
<keyword evidence="2" id="KW-1185">Reference proteome</keyword>
<dbReference type="EMBL" id="KZ345545">
    <property type="protein sequence ID" value="PIO73002.1"/>
    <property type="molecule type" value="Genomic_DNA"/>
</dbReference>
<evidence type="ECO:0000313" key="2">
    <source>
        <dbReference type="Proteomes" id="UP000230423"/>
    </source>
</evidence>
<accession>A0A2G9UTC6</accession>
<sequence length="164" mass="18379">MESRGHGKANVGFRILARKRQRSRRGLTHDDYYPVRITVLQERISRGTLHQTVCLRALSPFVTTAEITHGLYTGFSTSLDNIAILPNSTSLSFVTLPTVSTFAMHFVLEGFRRNEALCYVLGISEPRHNYEPFHLAPVAISARHPTDGTQVCLCFVTLSYLISV</sequence>
<protein>
    <submittedName>
        <fullName evidence="1">Uncharacterized protein</fullName>
    </submittedName>
</protein>
<reference evidence="1 2" key="1">
    <citation type="submission" date="2015-09" db="EMBL/GenBank/DDBJ databases">
        <title>Draft genome of the parasitic nematode Teladorsagia circumcincta isolate WARC Sus (inbred).</title>
        <authorList>
            <person name="Mitreva M."/>
        </authorList>
    </citation>
    <scope>NUCLEOTIDE SEQUENCE [LARGE SCALE GENOMIC DNA]</scope>
    <source>
        <strain evidence="1 2">S</strain>
    </source>
</reference>
<name>A0A2G9UTC6_TELCI</name>
<proteinExistence type="predicted"/>
<organism evidence="1 2">
    <name type="scientific">Teladorsagia circumcincta</name>
    <name type="common">Brown stomach worm</name>
    <name type="synonym">Ostertagia circumcincta</name>
    <dbReference type="NCBI Taxonomy" id="45464"/>
    <lineage>
        <taxon>Eukaryota</taxon>
        <taxon>Metazoa</taxon>
        <taxon>Ecdysozoa</taxon>
        <taxon>Nematoda</taxon>
        <taxon>Chromadorea</taxon>
        <taxon>Rhabditida</taxon>
        <taxon>Rhabditina</taxon>
        <taxon>Rhabditomorpha</taxon>
        <taxon>Strongyloidea</taxon>
        <taxon>Trichostrongylidae</taxon>
        <taxon>Teladorsagia</taxon>
    </lineage>
</organism>
<evidence type="ECO:0000313" key="1">
    <source>
        <dbReference type="EMBL" id="PIO73002.1"/>
    </source>
</evidence>
<dbReference type="AlphaFoldDB" id="A0A2G9UTC6"/>
<dbReference type="OrthoDB" id="9998011at2759"/>
<dbReference type="Proteomes" id="UP000230423">
    <property type="component" value="Unassembled WGS sequence"/>
</dbReference>